<dbReference type="Proteomes" id="UP000308196">
    <property type="component" value="Chromosome"/>
</dbReference>
<proteinExistence type="predicted"/>
<reference evidence="2 3" key="1">
    <citation type="submission" date="2019-05" db="EMBL/GenBank/DDBJ databases">
        <authorList>
            <consortium name="Pathogen Informatics"/>
        </authorList>
    </citation>
    <scope>NUCLEOTIDE SEQUENCE [LARGE SCALE GENOMIC DNA]</scope>
    <source>
        <strain evidence="2 3">NCTC11429</strain>
    </source>
</reference>
<dbReference type="KEGG" id="stha:NCTC11429_04330"/>
<dbReference type="STRING" id="1123265.GCA_000686625_02574"/>
<keyword evidence="1" id="KW-0472">Membrane</keyword>
<feature type="transmembrane region" description="Helical" evidence="1">
    <location>
        <begin position="37"/>
        <end position="60"/>
    </location>
</feature>
<evidence type="ECO:0000313" key="2">
    <source>
        <dbReference type="EMBL" id="VTR51396.1"/>
    </source>
</evidence>
<dbReference type="GeneID" id="78464927"/>
<protein>
    <submittedName>
        <fullName evidence="2">Uncharacterized protein</fullName>
    </submittedName>
</protein>
<evidence type="ECO:0000256" key="1">
    <source>
        <dbReference type="SAM" id="Phobius"/>
    </source>
</evidence>
<gene>
    <name evidence="2" type="ORF">NCTC11429_04330</name>
</gene>
<accession>A0A4U9VV16</accession>
<evidence type="ECO:0000313" key="3">
    <source>
        <dbReference type="Proteomes" id="UP000308196"/>
    </source>
</evidence>
<organism evidence="2 3">
    <name type="scientific">Sphingobacterium thalpophilum</name>
    <dbReference type="NCBI Taxonomy" id="259"/>
    <lineage>
        <taxon>Bacteria</taxon>
        <taxon>Pseudomonadati</taxon>
        <taxon>Bacteroidota</taxon>
        <taxon>Sphingobacteriia</taxon>
        <taxon>Sphingobacteriales</taxon>
        <taxon>Sphingobacteriaceae</taxon>
        <taxon>Sphingobacterium</taxon>
    </lineage>
</organism>
<name>A0A4U9VV16_9SPHI</name>
<keyword evidence="1" id="KW-1133">Transmembrane helix</keyword>
<dbReference type="EMBL" id="LR590484">
    <property type="protein sequence ID" value="VTR51396.1"/>
    <property type="molecule type" value="Genomic_DNA"/>
</dbReference>
<dbReference type="RefSeq" id="WP_028069698.1">
    <property type="nucleotide sequence ID" value="NZ_LR590484.1"/>
</dbReference>
<sequence length="75" mass="8639">MAQRKSYNPNTKYGRRKSREDDYRRVAIMTDDERSKLGANTFGCMLLFIITGGLIVFFLFGGDGLMRWLGGKHPY</sequence>
<dbReference type="AlphaFoldDB" id="A0A4U9VV16"/>
<keyword evidence="1" id="KW-0812">Transmembrane</keyword>